<keyword evidence="1" id="KW-1185">Reference proteome</keyword>
<dbReference type="GeneID" id="54357167"/>
<sequence length="201" mass="22769">MQSQFVGSYVHAGKESHFRRLVLRAINPLDSTKAKRVLHCPHEAGRLAVCRVVRGFSLSCLLEGDAAFLKDGEEMHSHQASEMSFLPALERLGIPRVSRGNHIPARVSGPKDRRGCQKMCESTLVAPVLKMCHFVDELSRFRKRDCDLSCYGIFTPIIPRREIHLHAMLKFHVSVCFTTKFHRSSPSLSIPFVVNFKSRNL</sequence>
<evidence type="ECO:0000313" key="2">
    <source>
        <dbReference type="RefSeq" id="XP_033461001.1"/>
    </source>
</evidence>
<dbReference type="AlphaFoldDB" id="A0A6J3M7I7"/>
<name>A0A6J3M7I7_9PEZI</name>
<gene>
    <name evidence="2" type="ORF">K489DRAFT_170177</name>
</gene>
<dbReference type="Proteomes" id="UP000504637">
    <property type="component" value="Unplaced"/>
</dbReference>
<accession>A0A6J3M7I7</accession>
<dbReference type="RefSeq" id="XP_033461001.1">
    <property type="nucleotide sequence ID" value="XM_033599368.1"/>
</dbReference>
<protein>
    <submittedName>
        <fullName evidence="2">Uncharacterized protein</fullName>
    </submittedName>
</protein>
<proteinExistence type="predicted"/>
<reference evidence="2" key="2">
    <citation type="submission" date="2020-04" db="EMBL/GenBank/DDBJ databases">
        <authorList>
            <consortium name="NCBI Genome Project"/>
        </authorList>
    </citation>
    <scope>NUCLEOTIDE SEQUENCE</scope>
    <source>
        <strain evidence="2">CBS 342.82</strain>
    </source>
</reference>
<reference evidence="2" key="1">
    <citation type="submission" date="2020-01" db="EMBL/GenBank/DDBJ databases">
        <authorList>
            <consortium name="DOE Joint Genome Institute"/>
            <person name="Haridas S."/>
            <person name="Albert R."/>
            <person name="Binder M."/>
            <person name="Bloem J."/>
            <person name="Labutti K."/>
            <person name="Salamov A."/>
            <person name="Andreopoulos B."/>
            <person name="Baker S.E."/>
            <person name="Barry K."/>
            <person name="Bills G."/>
            <person name="Bluhm B.H."/>
            <person name="Cannon C."/>
            <person name="Castanera R."/>
            <person name="Culley D.E."/>
            <person name="Daum C."/>
            <person name="Ezra D."/>
            <person name="Gonzalez J.B."/>
            <person name="Henrissat B."/>
            <person name="Kuo A."/>
            <person name="Liang C."/>
            <person name="Lipzen A."/>
            <person name="Lutzoni F."/>
            <person name="Magnuson J."/>
            <person name="Mondo S."/>
            <person name="Nolan M."/>
            <person name="Ohm R."/>
            <person name="Pangilinan J."/>
            <person name="Park H.-J."/>
            <person name="Ramirez L."/>
            <person name="Alfaro M."/>
            <person name="Sun H."/>
            <person name="Tritt A."/>
            <person name="Yoshinaga Y."/>
            <person name="Zwiers L.-H."/>
            <person name="Turgeon B.G."/>
            <person name="Goodwin S.B."/>
            <person name="Spatafora J.W."/>
            <person name="Crous P.W."/>
            <person name="Grigoriev I.V."/>
        </authorList>
    </citation>
    <scope>NUCLEOTIDE SEQUENCE</scope>
    <source>
        <strain evidence="2">CBS 342.82</strain>
    </source>
</reference>
<reference evidence="2" key="3">
    <citation type="submission" date="2025-08" db="UniProtKB">
        <authorList>
            <consortium name="RefSeq"/>
        </authorList>
    </citation>
    <scope>IDENTIFICATION</scope>
    <source>
        <strain evidence="2">CBS 342.82</strain>
    </source>
</reference>
<organism evidence="2">
    <name type="scientific">Dissoconium aciculare CBS 342.82</name>
    <dbReference type="NCBI Taxonomy" id="1314786"/>
    <lineage>
        <taxon>Eukaryota</taxon>
        <taxon>Fungi</taxon>
        <taxon>Dikarya</taxon>
        <taxon>Ascomycota</taxon>
        <taxon>Pezizomycotina</taxon>
        <taxon>Dothideomycetes</taxon>
        <taxon>Dothideomycetidae</taxon>
        <taxon>Mycosphaerellales</taxon>
        <taxon>Dissoconiaceae</taxon>
        <taxon>Dissoconium</taxon>
    </lineage>
</organism>
<evidence type="ECO:0000313" key="1">
    <source>
        <dbReference type="Proteomes" id="UP000504637"/>
    </source>
</evidence>